<comment type="caution">
    <text evidence="3">The sequence shown here is derived from an EMBL/GenBank/DDBJ whole genome shotgun (WGS) entry which is preliminary data.</text>
</comment>
<evidence type="ECO:0000313" key="3">
    <source>
        <dbReference type="EMBL" id="TPG17012.1"/>
    </source>
</evidence>
<evidence type="ECO:0000256" key="2">
    <source>
        <dbReference type="SAM" id="MobiDB-lite"/>
    </source>
</evidence>
<feature type="region of interest" description="Disordered" evidence="2">
    <location>
        <begin position="182"/>
        <end position="213"/>
    </location>
</feature>
<gene>
    <name evidence="3" type="ORF">EAH86_09520</name>
</gene>
<protein>
    <submittedName>
        <fullName evidence="3">Uncharacterized protein</fullName>
    </submittedName>
</protein>
<proteinExistence type="predicted"/>
<evidence type="ECO:0000313" key="4">
    <source>
        <dbReference type="Proteomes" id="UP000317722"/>
    </source>
</evidence>
<dbReference type="AlphaFoldDB" id="A0A502CWH8"/>
<dbReference type="EMBL" id="RCZM01000003">
    <property type="protein sequence ID" value="TPG17012.1"/>
    <property type="molecule type" value="Genomic_DNA"/>
</dbReference>
<evidence type="ECO:0000256" key="1">
    <source>
        <dbReference type="SAM" id="Coils"/>
    </source>
</evidence>
<dbReference type="OrthoDB" id="5192385at2"/>
<dbReference type="Proteomes" id="UP000317722">
    <property type="component" value="Unassembled WGS sequence"/>
</dbReference>
<name>A0A502CWH8_9MICO</name>
<reference evidence="3 4" key="1">
    <citation type="journal article" date="2019" name="Environ. Microbiol.">
        <title>Species interactions and distinct microbial communities in high Arctic permafrost affected cryosols are associated with the CH4 and CO2 gas fluxes.</title>
        <authorList>
            <person name="Altshuler I."/>
            <person name="Hamel J."/>
            <person name="Turney S."/>
            <person name="Magnuson E."/>
            <person name="Levesque R."/>
            <person name="Greer C."/>
            <person name="Whyte L.G."/>
        </authorList>
    </citation>
    <scope>NUCLEOTIDE SEQUENCE [LARGE SCALE GENOMIC DNA]</scope>
    <source>
        <strain evidence="3 4">S9.3A</strain>
    </source>
</reference>
<organism evidence="3 4">
    <name type="scientific">Pedococcus bigeumensis</name>
    <dbReference type="NCBI Taxonomy" id="433644"/>
    <lineage>
        <taxon>Bacteria</taxon>
        <taxon>Bacillati</taxon>
        <taxon>Actinomycetota</taxon>
        <taxon>Actinomycetes</taxon>
        <taxon>Micrococcales</taxon>
        <taxon>Intrasporangiaceae</taxon>
        <taxon>Pedococcus</taxon>
    </lineage>
</organism>
<keyword evidence="4" id="KW-1185">Reference proteome</keyword>
<sequence length="412" mass="45118">MSGDVVSVSDVMAVQTSFVALRRTVAAVQADCREVAETLAALEDALTVVTHGSSQGGGGGQALAGFGLIGLPIAGAMRAVKALASHYVKQQTGVPLATWTEFVTSASTEFQSYLADLERVSDLAEKQRQSHDGEFDATRIRKDLKVLDDIRWRTTAWKTVLGRVAQLGQVVDAILQVDLSSVEGESGESDRPEAPSGFSSSLQRRLKDVQHRTTDRSGDLREWVMRPFLDVRDKVRLLPEQVTHLSHEVGLLELFLELELAELRSLAGQLPAEDARIVQLRVAASVLLPELVHDLGEARSRVNAVEAYQRRLDQAGADGAVGAQAHERLSAEYREELAEARGLLSELESRAGVWHREGGEILQACIDWTTVELEVLAARQVAEQADRGAERRALLERERDRLGEARALLDQL</sequence>
<feature type="coiled-coil region" evidence="1">
    <location>
        <begin position="323"/>
        <end position="350"/>
    </location>
</feature>
<accession>A0A502CWH8</accession>
<dbReference type="RefSeq" id="WP_140739657.1">
    <property type="nucleotide sequence ID" value="NZ_RCZM01000003.1"/>
</dbReference>
<keyword evidence="1" id="KW-0175">Coiled coil</keyword>